<dbReference type="InterPro" id="IPR036388">
    <property type="entry name" value="WH-like_DNA-bd_sf"/>
</dbReference>
<evidence type="ECO:0000256" key="3">
    <source>
        <dbReference type="ARBA" id="ARBA00022829"/>
    </source>
</evidence>
<keyword evidence="2 5" id="KW-0132">Cell division</keyword>
<dbReference type="OrthoDB" id="9806226at2"/>
<dbReference type="PANTHER" id="PTHR34298:SF2">
    <property type="entry name" value="SEGREGATION AND CONDENSATION PROTEIN B"/>
    <property type="match status" value="1"/>
</dbReference>
<dbReference type="SUPFAM" id="SSF46785">
    <property type="entry name" value="Winged helix' DNA-binding domain"/>
    <property type="match status" value="2"/>
</dbReference>
<dbReference type="InterPro" id="IPR036390">
    <property type="entry name" value="WH_DNA-bd_sf"/>
</dbReference>
<comment type="subcellular location">
    <subcellularLocation>
        <location evidence="5">Cytoplasm</location>
    </subcellularLocation>
    <text evidence="5">Associated with two foci at the outer edges of the nucleoid region in young cells, and at four foci within both cell halves in older cells.</text>
</comment>
<name>A0A1G9APN9_9LACT</name>
<dbReference type="PANTHER" id="PTHR34298">
    <property type="entry name" value="SEGREGATION AND CONDENSATION PROTEIN B"/>
    <property type="match status" value="1"/>
</dbReference>
<dbReference type="STRING" id="426701.SAMN04488098_102117"/>
<organism evidence="6 7">
    <name type="scientific">Alkalibacterium thalassium</name>
    <dbReference type="NCBI Taxonomy" id="426701"/>
    <lineage>
        <taxon>Bacteria</taxon>
        <taxon>Bacillati</taxon>
        <taxon>Bacillota</taxon>
        <taxon>Bacilli</taxon>
        <taxon>Lactobacillales</taxon>
        <taxon>Carnobacteriaceae</taxon>
        <taxon>Alkalibacterium</taxon>
    </lineage>
</organism>
<proteinExistence type="inferred from homology"/>
<evidence type="ECO:0000256" key="2">
    <source>
        <dbReference type="ARBA" id="ARBA00022618"/>
    </source>
</evidence>
<evidence type="ECO:0000313" key="6">
    <source>
        <dbReference type="EMBL" id="SDK28550.1"/>
    </source>
</evidence>
<keyword evidence="4 5" id="KW-0131">Cell cycle</keyword>
<comment type="similarity">
    <text evidence="5">Belongs to the ScpB family.</text>
</comment>
<dbReference type="Proteomes" id="UP000199433">
    <property type="component" value="Unassembled WGS sequence"/>
</dbReference>
<sequence length="184" mass="20529">MNELGTLEALLFVAGEQGITLNELAQLTKSTMDHTKVCLTKLKEKYEGDDTSGLTLLETADSFKLATKKVYSPAIQVYAQSPLSKKLSKASVETLAVIAYKQPITRMEIEEIRGVQLSSSLQKLKLRDLIQEIGRLDAPGKPVLYGTTDYFLDYFGLNDLTELPELELEEELTNQSLFEESADF</sequence>
<gene>
    <name evidence="5" type="primary">scpB</name>
    <name evidence="6" type="ORF">SAMN04488098_102117</name>
</gene>
<dbReference type="NCBIfam" id="TIGR00281">
    <property type="entry name" value="SMC-Scp complex subunit ScpB"/>
    <property type="match status" value="1"/>
</dbReference>
<dbReference type="Gene3D" id="1.10.10.10">
    <property type="entry name" value="Winged helix-like DNA-binding domain superfamily/Winged helix DNA-binding domain"/>
    <property type="match status" value="2"/>
</dbReference>
<evidence type="ECO:0000256" key="5">
    <source>
        <dbReference type="HAMAP-Rule" id="MF_01804"/>
    </source>
</evidence>
<keyword evidence="7" id="KW-1185">Reference proteome</keyword>
<comment type="function">
    <text evidence="5">Participates in chromosomal partition during cell division. May act via the formation of a condensin-like complex containing Smc and ScpA that pull DNA away from mid-cell into both cell halves.</text>
</comment>
<dbReference type="RefSeq" id="WP_091266791.1">
    <property type="nucleotide sequence ID" value="NZ_FNFK01000021.1"/>
</dbReference>
<dbReference type="GO" id="GO:0051304">
    <property type="term" value="P:chromosome separation"/>
    <property type="evidence" value="ECO:0007669"/>
    <property type="project" value="InterPro"/>
</dbReference>
<keyword evidence="1 5" id="KW-0963">Cytoplasm</keyword>
<dbReference type="Pfam" id="PF04079">
    <property type="entry name" value="SMC_ScpB"/>
    <property type="match status" value="1"/>
</dbReference>
<evidence type="ECO:0000256" key="1">
    <source>
        <dbReference type="ARBA" id="ARBA00022490"/>
    </source>
</evidence>
<evidence type="ECO:0000313" key="7">
    <source>
        <dbReference type="Proteomes" id="UP000199433"/>
    </source>
</evidence>
<dbReference type="GO" id="GO:0051301">
    <property type="term" value="P:cell division"/>
    <property type="evidence" value="ECO:0007669"/>
    <property type="project" value="UniProtKB-KW"/>
</dbReference>
<dbReference type="HAMAP" id="MF_01804">
    <property type="entry name" value="ScpB"/>
    <property type="match status" value="1"/>
</dbReference>
<evidence type="ECO:0000256" key="4">
    <source>
        <dbReference type="ARBA" id="ARBA00023306"/>
    </source>
</evidence>
<dbReference type="GO" id="GO:0006260">
    <property type="term" value="P:DNA replication"/>
    <property type="evidence" value="ECO:0007669"/>
    <property type="project" value="UniProtKB-UniRule"/>
</dbReference>
<dbReference type="GO" id="GO:0005737">
    <property type="term" value="C:cytoplasm"/>
    <property type="evidence" value="ECO:0007669"/>
    <property type="project" value="UniProtKB-SubCell"/>
</dbReference>
<keyword evidence="3 5" id="KW-0159">Chromosome partition</keyword>
<comment type="subunit">
    <text evidence="5">Homodimer. Homodimerization may be required to stabilize the binding of ScpA to the Smc head domains. Component of a cohesin-like complex composed of ScpA, ScpB and the Smc homodimer, in which ScpA and ScpB bind to the head domain of Smc. The presence of the three proteins is required for the association of the complex with DNA.</text>
</comment>
<protein>
    <recommendedName>
        <fullName evidence="5">Segregation and condensation protein B</fullName>
    </recommendedName>
</protein>
<dbReference type="AlphaFoldDB" id="A0A1G9APN9"/>
<dbReference type="EMBL" id="FNFK01000021">
    <property type="protein sequence ID" value="SDK28550.1"/>
    <property type="molecule type" value="Genomic_DNA"/>
</dbReference>
<dbReference type="PIRSF" id="PIRSF019345">
    <property type="entry name" value="ScpB"/>
    <property type="match status" value="1"/>
</dbReference>
<reference evidence="7" key="1">
    <citation type="submission" date="2016-10" db="EMBL/GenBank/DDBJ databases">
        <authorList>
            <person name="Varghese N."/>
            <person name="Submissions S."/>
        </authorList>
    </citation>
    <scope>NUCLEOTIDE SEQUENCE [LARGE SCALE GENOMIC DNA]</scope>
    <source>
        <strain evidence="7">DSM 19181</strain>
    </source>
</reference>
<dbReference type="InterPro" id="IPR005234">
    <property type="entry name" value="ScpB_csome_segregation"/>
</dbReference>
<accession>A0A1G9APN9</accession>